<protein>
    <submittedName>
        <fullName evidence="3">Purine catabolism regulatory protein PucR</fullName>
    </submittedName>
</protein>
<evidence type="ECO:0000259" key="1">
    <source>
        <dbReference type="Pfam" id="PF07905"/>
    </source>
</evidence>
<gene>
    <name evidence="3" type="primary">pucR</name>
    <name evidence="3" type="ORF">KL86SPO_20053</name>
</gene>
<feature type="domain" description="Purine catabolism PurC-like" evidence="1">
    <location>
        <begin position="17"/>
        <end position="121"/>
    </location>
</feature>
<evidence type="ECO:0000259" key="2">
    <source>
        <dbReference type="Pfam" id="PF13556"/>
    </source>
</evidence>
<dbReference type="EMBL" id="FMJE01000002">
    <property type="protein sequence ID" value="SCM78467.1"/>
    <property type="molecule type" value="Genomic_DNA"/>
</dbReference>
<dbReference type="RefSeq" id="WP_288183100.1">
    <property type="nucleotide sequence ID" value="NZ_LT608335.1"/>
</dbReference>
<dbReference type="InterPro" id="IPR012914">
    <property type="entry name" value="PucR_dom"/>
</dbReference>
<dbReference type="Pfam" id="PF07905">
    <property type="entry name" value="PucR"/>
    <property type="match status" value="1"/>
</dbReference>
<dbReference type="Pfam" id="PF13556">
    <property type="entry name" value="HTH_30"/>
    <property type="match status" value="1"/>
</dbReference>
<accession>A0A212LLQ7</accession>
<reference evidence="3" key="1">
    <citation type="submission" date="2016-08" db="EMBL/GenBank/DDBJ databases">
        <authorList>
            <person name="Seilhamer J.J."/>
        </authorList>
    </citation>
    <scope>NUCLEOTIDE SEQUENCE</scope>
    <source>
        <strain evidence="3">86</strain>
    </source>
</reference>
<dbReference type="PANTHER" id="PTHR33744">
    <property type="entry name" value="CARBOHYDRATE DIACID REGULATOR"/>
    <property type="match status" value="1"/>
</dbReference>
<name>A0A212LLQ7_9FIRM</name>
<dbReference type="Gene3D" id="1.10.10.2840">
    <property type="entry name" value="PucR C-terminal helix-turn-helix domain"/>
    <property type="match status" value="1"/>
</dbReference>
<feature type="domain" description="PucR C-terminal helix-turn-helix" evidence="2">
    <location>
        <begin position="307"/>
        <end position="363"/>
    </location>
</feature>
<organism evidence="3">
    <name type="scientific">uncultured Sporomusa sp</name>
    <dbReference type="NCBI Taxonomy" id="307249"/>
    <lineage>
        <taxon>Bacteria</taxon>
        <taxon>Bacillati</taxon>
        <taxon>Bacillota</taxon>
        <taxon>Negativicutes</taxon>
        <taxon>Selenomonadales</taxon>
        <taxon>Sporomusaceae</taxon>
        <taxon>Sporomusa</taxon>
        <taxon>environmental samples</taxon>
    </lineage>
</organism>
<proteinExistence type="predicted"/>
<evidence type="ECO:0000313" key="3">
    <source>
        <dbReference type="EMBL" id="SCM78467.1"/>
    </source>
</evidence>
<dbReference type="PANTHER" id="PTHR33744:SF1">
    <property type="entry name" value="DNA-BINDING TRANSCRIPTIONAL ACTIVATOR ADER"/>
    <property type="match status" value="1"/>
</dbReference>
<dbReference type="AlphaFoldDB" id="A0A212LLQ7"/>
<dbReference type="InterPro" id="IPR051448">
    <property type="entry name" value="CdaR-like_regulators"/>
</dbReference>
<dbReference type="InterPro" id="IPR042070">
    <property type="entry name" value="PucR_C-HTH_sf"/>
</dbReference>
<sequence>MPVTLKQFYEKFQKKHQLTLIAGEKGVYEPIEWVYLLEDLNNVKFLRGRELIITTGLANNYDHWLEEFIYSVHKKGVSGIILCIGTYIKAVPASLIDYCNDNGLPLIIIPWEIRMVDIMQDYYDDTLKEKQEAQYFSKIFSSAMFDNRIDNALIAEHEDMEQYVYSTYGIIAFKNIAADKLTAMLNQVEQKYLILTKKTIQYAILYNITESNFSAVIAFLHRSLSTGSIHYGIAALGQGIHSLFDKRIEADKALQVAMATRKTYCFYNDLGLYQIILGISNEAILDNLYAQTLKPIVEYDQQHKTNYLETLRYYIEFNSSVQLIAEHTFTHRNTINYRIAKIKSLLQSDLSSAQERCRIQLAFCLYDLRQG</sequence>
<dbReference type="InterPro" id="IPR025736">
    <property type="entry name" value="PucR_C-HTH_dom"/>
</dbReference>